<dbReference type="Proteomes" id="UP001595797">
    <property type="component" value="Unassembled WGS sequence"/>
</dbReference>
<name>A0ABV9TPK3_9MICC</name>
<dbReference type="RefSeq" id="WP_277552797.1">
    <property type="nucleotide sequence ID" value="NZ_JARAMH010000039.1"/>
</dbReference>
<accession>A0ABV9TPK3</accession>
<proteinExistence type="predicted"/>
<feature type="region of interest" description="Disordered" evidence="1">
    <location>
        <begin position="1"/>
        <end position="34"/>
    </location>
</feature>
<sequence>MSRAPHLCAPATENPSRKWKHSNTPPKARTSPPRIIGEDHFAATDRVRGTVGTKVRLSAGHEAVFILDRAIFQKIAAELKTVCLTAAMSLQSFSMPYPADVARSPNANYQQRKAWHPMDDGTQEIVAPFPLRKGETVEVHSPGYPPYCGHVEESMPSLNVVWIRELRTGERKMLSVAEHCIHRV</sequence>
<evidence type="ECO:0000256" key="1">
    <source>
        <dbReference type="SAM" id="MobiDB-lite"/>
    </source>
</evidence>
<gene>
    <name evidence="2" type="ORF">ACFPCS_18455</name>
</gene>
<evidence type="ECO:0000313" key="2">
    <source>
        <dbReference type="EMBL" id="MFC4905549.1"/>
    </source>
</evidence>
<keyword evidence="3" id="KW-1185">Reference proteome</keyword>
<reference evidence="3" key="1">
    <citation type="journal article" date="2019" name="Int. J. Syst. Evol. Microbiol.">
        <title>The Global Catalogue of Microorganisms (GCM) 10K type strain sequencing project: providing services to taxonomists for standard genome sequencing and annotation.</title>
        <authorList>
            <consortium name="The Broad Institute Genomics Platform"/>
            <consortium name="The Broad Institute Genome Sequencing Center for Infectious Disease"/>
            <person name="Wu L."/>
            <person name="Ma J."/>
        </authorList>
    </citation>
    <scope>NUCLEOTIDE SEQUENCE [LARGE SCALE GENOMIC DNA]</scope>
    <source>
        <strain evidence="3">CGMCC 4.6946</strain>
    </source>
</reference>
<evidence type="ECO:0000313" key="3">
    <source>
        <dbReference type="Proteomes" id="UP001595797"/>
    </source>
</evidence>
<organism evidence="2 3">
    <name type="scientific">Kocuria oceani</name>
    <dbReference type="NCBI Taxonomy" id="988827"/>
    <lineage>
        <taxon>Bacteria</taxon>
        <taxon>Bacillati</taxon>
        <taxon>Actinomycetota</taxon>
        <taxon>Actinomycetes</taxon>
        <taxon>Micrococcales</taxon>
        <taxon>Micrococcaceae</taxon>
        <taxon>Kocuria</taxon>
    </lineage>
</organism>
<protein>
    <submittedName>
        <fullName evidence="2">Uncharacterized protein</fullName>
    </submittedName>
</protein>
<dbReference type="EMBL" id="JBHSIW010000027">
    <property type="protein sequence ID" value="MFC4905549.1"/>
    <property type="molecule type" value="Genomic_DNA"/>
</dbReference>
<comment type="caution">
    <text evidence="2">The sequence shown here is derived from an EMBL/GenBank/DDBJ whole genome shotgun (WGS) entry which is preliminary data.</text>
</comment>